<dbReference type="InterPro" id="IPR036770">
    <property type="entry name" value="Ankyrin_rpt-contain_sf"/>
</dbReference>
<evidence type="ECO:0000313" key="5">
    <source>
        <dbReference type="Proteomes" id="UP001190700"/>
    </source>
</evidence>
<evidence type="ECO:0000313" key="4">
    <source>
        <dbReference type="EMBL" id="KAK3278785.1"/>
    </source>
</evidence>
<dbReference type="PROSITE" id="PS50088">
    <property type="entry name" value="ANK_REPEAT"/>
    <property type="match status" value="3"/>
</dbReference>
<feature type="repeat" description="ANK" evidence="3">
    <location>
        <begin position="141"/>
        <end position="173"/>
    </location>
</feature>
<reference evidence="4 5" key="1">
    <citation type="journal article" date="2015" name="Genome Biol. Evol.">
        <title>Comparative Genomics of a Bacterivorous Green Alga Reveals Evolutionary Causalities and Consequences of Phago-Mixotrophic Mode of Nutrition.</title>
        <authorList>
            <person name="Burns J.A."/>
            <person name="Paasch A."/>
            <person name="Narechania A."/>
            <person name="Kim E."/>
        </authorList>
    </citation>
    <scope>NUCLEOTIDE SEQUENCE [LARGE SCALE GENOMIC DNA]</scope>
    <source>
        <strain evidence="4 5">PLY_AMNH</strain>
    </source>
</reference>
<dbReference type="AlphaFoldDB" id="A0AAE0GIF4"/>
<keyword evidence="5" id="KW-1185">Reference proteome</keyword>
<organism evidence="4 5">
    <name type="scientific">Cymbomonas tetramitiformis</name>
    <dbReference type="NCBI Taxonomy" id="36881"/>
    <lineage>
        <taxon>Eukaryota</taxon>
        <taxon>Viridiplantae</taxon>
        <taxon>Chlorophyta</taxon>
        <taxon>Pyramimonadophyceae</taxon>
        <taxon>Pyramimonadales</taxon>
        <taxon>Pyramimonadaceae</taxon>
        <taxon>Cymbomonas</taxon>
    </lineage>
</organism>
<comment type="caution">
    <text evidence="4">The sequence shown here is derived from an EMBL/GenBank/DDBJ whole genome shotgun (WGS) entry which is preliminary data.</text>
</comment>
<evidence type="ECO:0000256" key="3">
    <source>
        <dbReference type="PROSITE-ProRule" id="PRU00023"/>
    </source>
</evidence>
<dbReference type="PANTHER" id="PTHR24123:SF33">
    <property type="entry name" value="PROTEIN HOS4"/>
    <property type="match status" value="1"/>
</dbReference>
<dbReference type="InterPro" id="IPR002110">
    <property type="entry name" value="Ankyrin_rpt"/>
</dbReference>
<feature type="non-terminal residue" evidence="4">
    <location>
        <position position="1"/>
    </location>
</feature>
<dbReference type="EMBL" id="LGRX02005285">
    <property type="protein sequence ID" value="KAK3278785.1"/>
    <property type="molecule type" value="Genomic_DNA"/>
</dbReference>
<dbReference type="PROSITE" id="PS50297">
    <property type="entry name" value="ANK_REP_REGION"/>
    <property type="match status" value="3"/>
</dbReference>
<dbReference type="InterPro" id="IPR051165">
    <property type="entry name" value="Multifunctional_ANK_Repeat"/>
</dbReference>
<feature type="repeat" description="ANK" evidence="3">
    <location>
        <begin position="65"/>
        <end position="90"/>
    </location>
</feature>
<evidence type="ECO:0000256" key="2">
    <source>
        <dbReference type="ARBA" id="ARBA00023043"/>
    </source>
</evidence>
<sequence>HCSRPFVLERITAAVRLFEGRITAAVCLSKSALLHTAHHTARGGDDLRGRAKRKRGASIFCALQDGKMPVHYAIEMGYTDLINELLGSGAAKEEGVPLTPLEKTVQLGDVEAALVLLNATMESPVKLEDGYTAMHHAASKYENTPLILATMLGHTEVAKALLAAGASMEINNQGKWSPLHLCTKEGNLEVTKLLIDAGVKLEEAGGTVGAESLRTLPYFLFSL</sequence>
<gene>
    <name evidence="4" type="ORF">CYMTET_13297</name>
</gene>
<dbReference type="PANTHER" id="PTHR24123">
    <property type="entry name" value="ANKYRIN REPEAT-CONTAINING"/>
    <property type="match status" value="1"/>
</dbReference>
<dbReference type="Gene3D" id="1.25.40.20">
    <property type="entry name" value="Ankyrin repeat-containing domain"/>
    <property type="match status" value="2"/>
</dbReference>
<keyword evidence="2 3" id="KW-0040">ANK repeat</keyword>
<dbReference type="Proteomes" id="UP001190700">
    <property type="component" value="Unassembled WGS sequence"/>
</dbReference>
<accession>A0AAE0GIF4</accession>
<dbReference type="SUPFAM" id="SSF48403">
    <property type="entry name" value="Ankyrin repeat"/>
    <property type="match status" value="1"/>
</dbReference>
<dbReference type="SMART" id="SM00248">
    <property type="entry name" value="ANK"/>
    <property type="match status" value="3"/>
</dbReference>
<keyword evidence="1" id="KW-0677">Repeat</keyword>
<protein>
    <submittedName>
        <fullName evidence="4">Uncharacterized protein</fullName>
    </submittedName>
</protein>
<dbReference type="Pfam" id="PF12796">
    <property type="entry name" value="Ank_2"/>
    <property type="match status" value="1"/>
</dbReference>
<name>A0AAE0GIF4_9CHLO</name>
<proteinExistence type="predicted"/>
<feature type="repeat" description="ANK" evidence="3">
    <location>
        <begin position="174"/>
        <end position="206"/>
    </location>
</feature>
<evidence type="ECO:0000256" key="1">
    <source>
        <dbReference type="ARBA" id="ARBA00022737"/>
    </source>
</evidence>